<gene>
    <name evidence="9" type="primary">thiE</name>
    <name evidence="13" type="ORF">FHS92_000378</name>
</gene>
<keyword evidence="3 9" id="KW-0479">Metal-binding</keyword>
<reference evidence="13 14" key="1">
    <citation type="submission" date="2020-08" db="EMBL/GenBank/DDBJ databases">
        <title>Genomic Encyclopedia of Type Strains, Phase IV (KMG-IV): sequencing the most valuable type-strain genomes for metagenomic binning, comparative biology and taxonomic classification.</title>
        <authorList>
            <person name="Goeker M."/>
        </authorList>
    </citation>
    <scope>NUCLEOTIDE SEQUENCE [LARGE SCALE GENOMIC DNA]</scope>
    <source>
        <strain evidence="13 14">DSM 102255</strain>
    </source>
</reference>
<evidence type="ECO:0000256" key="3">
    <source>
        <dbReference type="ARBA" id="ARBA00022723"/>
    </source>
</evidence>
<evidence type="ECO:0000256" key="4">
    <source>
        <dbReference type="ARBA" id="ARBA00022842"/>
    </source>
</evidence>
<dbReference type="Pfam" id="PF02581">
    <property type="entry name" value="TMP-TENI"/>
    <property type="match status" value="1"/>
</dbReference>
<comment type="similarity">
    <text evidence="9 10">Belongs to the thiamine-phosphate synthase family.</text>
</comment>
<dbReference type="CDD" id="cd00564">
    <property type="entry name" value="TMP_TenI"/>
    <property type="match status" value="1"/>
</dbReference>
<sequence>MNDFTPEELALDPGFADRFEKERRPPCQLYLISPPTIDTGFVNTLARALDGGPVAAFQLRLKGMDEDAIAALALPLQRLCAQREVAFIINDSAALAHRLGADGVHLGQGDGKVAEARKLLGREAQIGVTCHDSRHLAMEAGEAGADYVAFGAFYPTTTKETEYRPDPSLLSWWTTVFGLPCVAIGGITPDNAQPLINAGTDFIAVSSAVWKYPEGPESGVAAFSALLGADKRKGARPL</sequence>
<evidence type="ECO:0000256" key="2">
    <source>
        <dbReference type="ARBA" id="ARBA00022679"/>
    </source>
</evidence>
<comment type="catalytic activity">
    <reaction evidence="6 9 10">
        <text>4-methyl-5-(2-phosphooxyethyl)-thiazole + 4-amino-2-methyl-5-(diphosphooxymethyl)pyrimidine + H(+) = thiamine phosphate + diphosphate</text>
        <dbReference type="Rhea" id="RHEA:22328"/>
        <dbReference type="ChEBI" id="CHEBI:15378"/>
        <dbReference type="ChEBI" id="CHEBI:33019"/>
        <dbReference type="ChEBI" id="CHEBI:37575"/>
        <dbReference type="ChEBI" id="CHEBI:57841"/>
        <dbReference type="ChEBI" id="CHEBI:58296"/>
        <dbReference type="EC" id="2.5.1.3"/>
    </reaction>
</comment>
<feature type="binding site" evidence="9">
    <location>
        <position position="159"/>
    </location>
    <ligand>
        <name>4-amino-2-methyl-5-(diphosphooxymethyl)pyrimidine</name>
        <dbReference type="ChEBI" id="CHEBI:57841"/>
    </ligand>
</feature>
<evidence type="ECO:0000256" key="10">
    <source>
        <dbReference type="RuleBase" id="RU003826"/>
    </source>
</evidence>
<evidence type="ECO:0000256" key="1">
    <source>
        <dbReference type="ARBA" id="ARBA00005165"/>
    </source>
</evidence>
<dbReference type="InterPro" id="IPR013785">
    <property type="entry name" value="Aldolase_TIM"/>
</dbReference>
<accession>A0A841J2Z2</accession>
<dbReference type="Proteomes" id="UP000552700">
    <property type="component" value="Unassembled WGS sequence"/>
</dbReference>
<evidence type="ECO:0000256" key="5">
    <source>
        <dbReference type="ARBA" id="ARBA00022977"/>
    </source>
</evidence>
<comment type="caution">
    <text evidence="9">Lacks conserved residue(s) required for the propagation of feature annotation.</text>
</comment>
<dbReference type="GO" id="GO:0004789">
    <property type="term" value="F:thiamine-phosphate diphosphorylase activity"/>
    <property type="evidence" value="ECO:0007669"/>
    <property type="project" value="UniProtKB-UniRule"/>
</dbReference>
<dbReference type="NCBIfam" id="TIGR00693">
    <property type="entry name" value="thiE"/>
    <property type="match status" value="1"/>
</dbReference>
<evidence type="ECO:0000256" key="8">
    <source>
        <dbReference type="ARBA" id="ARBA00047883"/>
    </source>
</evidence>
<keyword evidence="4 9" id="KW-0460">Magnesium</keyword>
<dbReference type="EMBL" id="JACIJP010000001">
    <property type="protein sequence ID" value="MBB6122671.1"/>
    <property type="molecule type" value="Genomic_DNA"/>
</dbReference>
<dbReference type="InterPro" id="IPR022998">
    <property type="entry name" value="ThiamineP_synth_TenI"/>
</dbReference>
<comment type="catalytic activity">
    <reaction evidence="8 9 10">
        <text>2-[(2R,5Z)-2-carboxy-4-methylthiazol-5(2H)-ylidene]ethyl phosphate + 4-amino-2-methyl-5-(diphosphooxymethyl)pyrimidine + 2 H(+) = thiamine phosphate + CO2 + diphosphate</text>
        <dbReference type="Rhea" id="RHEA:47844"/>
        <dbReference type="ChEBI" id="CHEBI:15378"/>
        <dbReference type="ChEBI" id="CHEBI:16526"/>
        <dbReference type="ChEBI" id="CHEBI:33019"/>
        <dbReference type="ChEBI" id="CHEBI:37575"/>
        <dbReference type="ChEBI" id="CHEBI:57841"/>
        <dbReference type="ChEBI" id="CHEBI:62899"/>
        <dbReference type="EC" id="2.5.1.3"/>
    </reaction>
</comment>
<dbReference type="UniPathway" id="UPA00060">
    <property type="reaction ID" value="UER00141"/>
</dbReference>
<dbReference type="GO" id="GO:0000287">
    <property type="term" value="F:magnesium ion binding"/>
    <property type="evidence" value="ECO:0007669"/>
    <property type="project" value="UniProtKB-UniRule"/>
</dbReference>
<dbReference type="InterPro" id="IPR034291">
    <property type="entry name" value="TMP_synthase"/>
</dbReference>
<dbReference type="GO" id="GO:0009228">
    <property type="term" value="P:thiamine biosynthetic process"/>
    <property type="evidence" value="ECO:0007669"/>
    <property type="project" value="UniProtKB-KW"/>
</dbReference>
<evidence type="ECO:0000313" key="14">
    <source>
        <dbReference type="Proteomes" id="UP000552700"/>
    </source>
</evidence>
<feature type="domain" description="Thiamine phosphate synthase/TenI" evidence="12">
    <location>
        <begin position="29"/>
        <end position="209"/>
    </location>
</feature>
<feature type="binding site" evidence="9">
    <location>
        <position position="129"/>
    </location>
    <ligand>
        <name>4-amino-2-methyl-5-(diphosphooxymethyl)pyrimidine</name>
        <dbReference type="ChEBI" id="CHEBI:57841"/>
    </ligand>
</feature>
<dbReference type="PANTHER" id="PTHR20857">
    <property type="entry name" value="THIAMINE-PHOSPHATE PYROPHOSPHORYLASE"/>
    <property type="match status" value="1"/>
</dbReference>
<feature type="binding site" evidence="9">
    <location>
        <position position="90"/>
    </location>
    <ligand>
        <name>4-amino-2-methyl-5-(diphosphooxymethyl)pyrimidine</name>
        <dbReference type="ChEBI" id="CHEBI:57841"/>
    </ligand>
</feature>
<dbReference type="GO" id="GO:0005737">
    <property type="term" value="C:cytoplasm"/>
    <property type="evidence" value="ECO:0007669"/>
    <property type="project" value="TreeGrafter"/>
</dbReference>
<comment type="cofactor">
    <cofactor evidence="9">
        <name>Mg(2+)</name>
        <dbReference type="ChEBI" id="CHEBI:18420"/>
    </cofactor>
    <text evidence="9">Binds 1 Mg(2+) ion per subunit.</text>
</comment>
<dbReference type="PANTHER" id="PTHR20857:SF15">
    <property type="entry name" value="THIAMINE-PHOSPHATE SYNTHASE"/>
    <property type="match status" value="1"/>
</dbReference>
<organism evidence="13 14">
    <name type="scientific">Sphingobium subterraneum</name>
    <dbReference type="NCBI Taxonomy" id="627688"/>
    <lineage>
        <taxon>Bacteria</taxon>
        <taxon>Pseudomonadati</taxon>
        <taxon>Pseudomonadota</taxon>
        <taxon>Alphaproteobacteria</taxon>
        <taxon>Sphingomonadales</taxon>
        <taxon>Sphingomonadaceae</taxon>
        <taxon>Sphingobium</taxon>
    </lineage>
</organism>
<feature type="binding site" evidence="9">
    <location>
        <position position="110"/>
    </location>
    <ligand>
        <name>Mg(2+)</name>
        <dbReference type="ChEBI" id="CHEBI:18420"/>
    </ligand>
</feature>
<dbReference type="GO" id="GO:0009229">
    <property type="term" value="P:thiamine diphosphate biosynthetic process"/>
    <property type="evidence" value="ECO:0007669"/>
    <property type="project" value="UniProtKB-UniRule"/>
</dbReference>
<evidence type="ECO:0000313" key="13">
    <source>
        <dbReference type="EMBL" id="MBB6122671.1"/>
    </source>
</evidence>
<feature type="binding site" evidence="9">
    <location>
        <position position="186"/>
    </location>
    <ligand>
        <name>2-[(2R,5Z)-2-carboxy-4-methylthiazol-5(2H)-ylidene]ethyl phosphate</name>
        <dbReference type="ChEBI" id="CHEBI:62899"/>
    </ligand>
</feature>
<comment type="catalytic activity">
    <reaction evidence="7 9 10">
        <text>2-(2-carboxy-4-methylthiazol-5-yl)ethyl phosphate + 4-amino-2-methyl-5-(diphosphooxymethyl)pyrimidine + 2 H(+) = thiamine phosphate + CO2 + diphosphate</text>
        <dbReference type="Rhea" id="RHEA:47848"/>
        <dbReference type="ChEBI" id="CHEBI:15378"/>
        <dbReference type="ChEBI" id="CHEBI:16526"/>
        <dbReference type="ChEBI" id="CHEBI:33019"/>
        <dbReference type="ChEBI" id="CHEBI:37575"/>
        <dbReference type="ChEBI" id="CHEBI:57841"/>
        <dbReference type="ChEBI" id="CHEBI:62890"/>
        <dbReference type="EC" id="2.5.1.3"/>
    </reaction>
</comment>
<keyword evidence="14" id="KW-1185">Reference proteome</keyword>
<comment type="pathway">
    <text evidence="1 9 11">Cofactor biosynthesis; thiamine diphosphate biosynthesis; thiamine phosphate from 4-amino-2-methyl-5-diphosphomethylpyrimidine and 4-methyl-5-(2-phosphoethyl)-thiazole: step 1/1.</text>
</comment>
<dbReference type="Gene3D" id="3.20.20.70">
    <property type="entry name" value="Aldolase class I"/>
    <property type="match status" value="1"/>
</dbReference>
<feature type="binding site" evidence="9">
    <location>
        <position position="91"/>
    </location>
    <ligand>
        <name>Mg(2+)</name>
        <dbReference type="ChEBI" id="CHEBI:18420"/>
    </ligand>
</feature>
<dbReference type="InterPro" id="IPR036206">
    <property type="entry name" value="ThiamineP_synth_sf"/>
</dbReference>
<evidence type="ECO:0000259" key="12">
    <source>
        <dbReference type="Pfam" id="PF02581"/>
    </source>
</evidence>
<protein>
    <recommendedName>
        <fullName evidence="9">Thiamine-phosphate synthase</fullName>
        <shortName evidence="9">TP synthase</shortName>
        <shortName evidence="9">TPS</shortName>
        <ecNumber evidence="9">2.5.1.3</ecNumber>
    </recommendedName>
    <alternativeName>
        <fullName evidence="9">Thiamine-phosphate pyrophosphorylase</fullName>
        <shortName evidence="9">TMP pyrophosphorylase</shortName>
        <shortName evidence="9">TMP-PPase</shortName>
    </alternativeName>
</protein>
<dbReference type="RefSeq" id="WP_184076995.1">
    <property type="nucleotide sequence ID" value="NZ_JACIJP010000001.1"/>
</dbReference>
<evidence type="ECO:0000256" key="6">
    <source>
        <dbReference type="ARBA" id="ARBA00047334"/>
    </source>
</evidence>
<dbReference type="EC" id="2.5.1.3" evidence="9"/>
<feature type="binding site" evidence="9">
    <location>
        <begin position="58"/>
        <end position="62"/>
    </location>
    <ligand>
        <name>4-amino-2-methyl-5-(diphosphooxymethyl)pyrimidine</name>
        <dbReference type="ChEBI" id="CHEBI:57841"/>
    </ligand>
</feature>
<dbReference type="AlphaFoldDB" id="A0A841J2Z2"/>
<comment type="function">
    <text evidence="9">Condenses 4-methyl-5-(beta-hydroxyethyl)thiazole monophosphate (THZ-P) and 2-methyl-4-amino-5-hydroxymethyl pyrimidine pyrophosphate (HMP-PP) to form thiamine monophosphate (TMP).</text>
</comment>
<comment type="caution">
    <text evidence="13">The sequence shown here is derived from an EMBL/GenBank/DDBJ whole genome shotgun (WGS) entry which is preliminary data.</text>
</comment>
<dbReference type="SUPFAM" id="SSF51391">
    <property type="entry name" value="Thiamin phosphate synthase"/>
    <property type="match status" value="1"/>
</dbReference>
<dbReference type="HAMAP" id="MF_00097">
    <property type="entry name" value="TMP_synthase"/>
    <property type="match status" value="1"/>
</dbReference>
<feature type="binding site" evidence="9">
    <location>
        <begin position="156"/>
        <end position="158"/>
    </location>
    <ligand>
        <name>2-[(2R,5Z)-2-carboxy-4-methylthiazol-5(2H)-ylidene]ethyl phosphate</name>
        <dbReference type="ChEBI" id="CHEBI:62899"/>
    </ligand>
</feature>
<evidence type="ECO:0000256" key="7">
    <source>
        <dbReference type="ARBA" id="ARBA00047851"/>
    </source>
</evidence>
<name>A0A841J2Z2_9SPHN</name>
<keyword evidence="2 9" id="KW-0808">Transferase</keyword>
<evidence type="ECO:0000256" key="9">
    <source>
        <dbReference type="HAMAP-Rule" id="MF_00097"/>
    </source>
</evidence>
<evidence type="ECO:0000256" key="11">
    <source>
        <dbReference type="RuleBase" id="RU004253"/>
    </source>
</evidence>
<keyword evidence="5 9" id="KW-0784">Thiamine biosynthesis</keyword>
<proteinExistence type="inferred from homology"/>